<dbReference type="PANTHER" id="PTHR46696:SF1">
    <property type="entry name" value="CYTOCHROME P450 YJIB-RELATED"/>
    <property type="match status" value="1"/>
</dbReference>
<protein>
    <submittedName>
        <fullName evidence="3">Cytochrome P450</fullName>
    </submittedName>
</protein>
<dbReference type="SUPFAM" id="SSF48264">
    <property type="entry name" value="Cytochrome P450"/>
    <property type="match status" value="1"/>
</dbReference>
<dbReference type="InterPro" id="IPR002397">
    <property type="entry name" value="Cyt_P450_B"/>
</dbReference>
<dbReference type="Proteomes" id="UP001499863">
    <property type="component" value="Unassembled WGS sequence"/>
</dbReference>
<evidence type="ECO:0000313" key="4">
    <source>
        <dbReference type="Proteomes" id="UP001499863"/>
    </source>
</evidence>
<keyword evidence="2" id="KW-0560">Oxidoreductase</keyword>
<dbReference type="Gene3D" id="1.10.630.10">
    <property type="entry name" value="Cytochrome P450"/>
    <property type="match status" value="1"/>
</dbReference>
<dbReference type="InterPro" id="IPR036396">
    <property type="entry name" value="Cyt_P450_sf"/>
</dbReference>
<gene>
    <name evidence="3" type="ORF">GCM10009639_49000</name>
</gene>
<dbReference type="InterPro" id="IPR017972">
    <property type="entry name" value="Cyt_P450_CS"/>
</dbReference>
<dbReference type="InterPro" id="IPR001128">
    <property type="entry name" value="Cyt_P450"/>
</dbReference>
<keyword evidence="4" id="KW-1185">Reference proteome</keyword>
<accession>A0ABN1YD26</accession>
<dbReference type="CDD" id="cd11032">
    <property type="entry name" value="P450_EryK-like"/>
    <property type="match status" value="1"/>
</dbReference>
<comment type="caution">
    <text evidence="3">The sequence shown here is derived from an EMBL/GenBank/DDBJ whole genome shotgun (WGS) entry which is preliminary data.</text>
</comment>
<dbReference type="PROSITE" id="PS00086">
    <property type="entry name" value="CYTOCHROME_P450"/>
    <property type="match status" value="1"/>
</dbReference>
<comment type="similarity">
    <text evidence="1 2">Belongs to the cytochrome P450 family.</text>
</comment>
<organism evidence="3 4">
    <name type="scientific">Kitasatospora putterlickiae</name>
    <dbReference type="NCBI Taxonomy" id="221725"/>
    <lineage>
        <taxon>Bacteria</taxon>
        <taxon>Bacillati</taxon>
        <taxon>Actinomycetota</taxon>
        <taxon>Actinomycetes</taxon>
        <taxon>Kitasatosporales</taxon>
        <taxon>Streptomycetaceae</taxon>
        <taxon>Kitasatospora</taxon>
    </lineage>
</organism>
<keyword evidence="2" id="KW-0503">Monooxygenase</keyword>
<evidence type="ECO:0000256" key="1">
    <source>
        <dbReference type="ARBA" id="ARBA00010617"/>
    </source>
</evidence>
<dbReference type="Pfam" id="PF00067">
    <property type="entry name" value="p450"/>
    <property type="match status" value="1"/>
</dbReference>
<reference evidence="3 4" key="1">
    <citation type="journal article" date="2019" name="Int. J. Syst. Evol. Microbiol.">
        <title>The Global Catalogue of Microorganisms (GCM) 10K type strain sequencing project: providing services to taxonomists for standard genome sequencing and annotation.</title>
        <authorList>
            <consortium name="The Broad Institute Genomics Platform"/>
            <consortium name="The Broad Institute Genome Sequencing Center for Infectious Disease"/>
            <person name="Wu L."/>
            <person name="Ma J."/>
        </authorList>
    </citation>
    <scope>NUCLEOTIDE SEQUENCE [LARGE SCALE GENOMIC DNA]</scope>
    <source>
        <strain evidence="3 4">JCM 12393</strain>
    </source>
</reference>
<dbReference type="PANTHER" id="PTHR46696">
    <property type="entry name" value="P450, PUTATIVE (EUROFUNG)-RELATED"/>
    <property type="match status" value="1"/>
</dbReference>
<dbReference type="EMBL" id="BAAAKJ010000260">
    <property type="protein sequence ID" value="GAA1403745.1"/>
    <property type="molecule type" value="Genomic_DNA"/>
</dbReference>
<evidence type="ECO:0000313" key="3">
    <source>
        <dbReference type="EMBL" id="GAA1403745.1"/>
    </source>
</evidence>
<proteinExistence type="inferred from homology"/>
<keyword evidence="2" id="KW-0408">Iron</keyword>
<dbReference type="PRINTS" id="PR00359">
    <property type="entry name" value="BP450"/>
</dbReference>
<evidence type="ECO:0000256" key="2">
    <source>
        <dbReference type="RuleBase" id="RU000461"/>
    </source>
</evidence>
<keyword evidence="2" id="KW-0479">Metal-binding</keyword>
<keyword evidence="2" id="KW-0349">Heme</keyword>
<sequence>MSVPDSRRDVTEMTATERGVGLADQSADLETVLAWFRRMREKEPVSHDGEAGVWHVFRHADAERILADPGTFSSDFSSFMAPQEDVARFIKGNLLRKDPPQHRKLRTLVSKVFTPGMVARLAPRIEVITDELLDAKAGAEQIELVSDLAYPLPVIVIAELLGIPTEDRPMFGRWADALVAPESQTSFIPNPERTKSMAIVMREMNAYCLEHIRRRRARPEDDLASRLVEAEVDGQRLDDEEIIGFVGLLLLAGHITTTALLGNVVLCLDEHPEAAAALRADSGLLPGAIEEVLRFRTPLAPSMRRTTRDARIGEHTVPAGRIVLAWLASANRDERKFSEPDRFDIRRTPNAHLSFGHGIHFCLGAPLARLEVRIAVRKMLARWSAMSVGEGAEYHDARGIVGAKRLPLHLRWA</sequence>
<name>A0ABN1YD26_9ACTN</name>